<dbReference type="Gene3D" id="2.102.10.10">
    <property type="entry name" value="Rieske [2Fe-2S] iron-sulphur domain"/>
    <property type="match status" value="1"/>
</dbReference>
<reference evidence="6 7" key="2">
    <citation type="submission" date="2018-06" db="EMBL/GenBank/DDBJ databases">
        <title>Metagenomic assembly of (sub)arctic Cyanobacteria and their associated microbiome from non-axenic cultures.</title>
        <authorList>
            <person name="Baurain D."/>
        </authorList>
    </citation>
    <scope>NUCLEOTIDE SEQUENCE [LARGE SCALE GENOMIC DNA]</scope>
    <source>
        <strain evidence="6">ULC041bin1</strain>
    </source>
</reference>
<keyword evidence="6" id="KW-0560">Oxidoreductase</keyword>
<dbReference type="InterPro" id="IPR036922">
    <property type="entry name" value="Rieske_2Fe-2S_sf"/>
</dbReference>
<sequence length="368" mass="41718">MDVIDLQPVIAVAGEHNQTEQPPAKGKPLRQLGVNLNHWYVVAQGKELGSKPLAVTLWHQPIVLYRDRAGSPVAVEDRCPHRQVKLSEGTVEGDNLACAYHGWQFAPDGSCAHVPYLEPQQKLPTCALRHYPVKEQDGFIWLFPGEAALAEQVAPLGVPEWEHLNFIGSLTTIDVQAHYSFLIENLMDMYHGHLHGGAQVWANPVLAGLVADEALVHAHYAAESYYRIDKIWSATQLIIPALRQLHPEPLDVYYYYPHWRSTLGDDFVIYCLFCPVSETHTRAYLLHFTSLGRFPKLHKTPLAIRRFFKRAFNNSASFVLRRLVREDVLMLEQEQQAYAAHPTYRGPELNRTLTAVQQLIRRQGAVGE</sequence>
<comment type="caution">
    <text evidence="6">The sequence shown here is derived from an EMBL/GenBank/DDBJ whole genome shotgun (WGS) entry which is preliminary data.</text>
</comment>
<keyword evidence="6" id="KW-0223">Dioxygenase</keyword>
<evidence type="ECO:0000256" key="2">
    <source>
        <dbReference type="ARBA" id="ARBA00022723"/>
    </source>
</evidence>
<dbReference type="PANTHER" id="PTHR21266">
    <property type="entry name" value="IRON-SULFUR DOMAIN CONTAINING PROTEIN"/>
    <property type="match status" value="1"/>
</dbReference>
<dbReference type="InterPro" id="IPR017941">
    <property type="entry name" value="Rieske_2Fe-2S"/>
</dbReference>
<dbReference type="InterPro" id="IPR050584">
    <property type="entry name" value="Cholesterol_7-desaturase"/>
</dbReference>
<dbReference type="GO" id="GO:0051213">
    <property type="term" value="F:dioxygenase activity"/>
    <property type="evidence" value="ECO:0007669"/>
    <property type="project" value="UniProtKB-KW"/>
</dbReference>
<dbReference type="GO" id="GO:0051537">
    <property type="term" value="F:2 iron, 2 sulfur cluster binding"/>
    <property type="evidence" value="ECO:0007669"/>
    <property type="project" value="UniProtKB-KW"/>
</dbReference>
<dbReference type="SUPFAM" id="SSF50022">
    <property type="entry name" value="ISP domain"/>
    <property type="match status" value="1"/>
</dbReference>
<evidence type="ECO:0000256" key="4">
    <source>
        <dbReference type="ARBA" id="ARBA00023014"/>
    </source>
</evidence>
<feature type="domain" description="Rieske" evidence="5">
    <location>
        <begin position="39"/>
        <end position="142"/>
    </location>
</feature>
<dbReference type="AlphaFoldDB" id="A0A2W4XML3"/>
<dbReference type="GO" id="GO:0016705">
    <property type="term" value="F:oxidoreductase activity, acting on paired donors, with incorporation or reduction of molecular oxygen"/>
    <property type="evidence" value="ECO:0007669"/>
    <property type="project" value="UniProtKB-ARBA"/>
</dbReference>
<evidence type="ECO:0000313" key="7">
    <source>
        <dbReference type="Proteomes" id="UP000249081"/>
    </source>
</evidence>
<dbReference type="PROSITE" id="PS51296">
    <property type="entry name" value="RIESKE"/>
    <property type="match status" value="1"/>
</dbReference>
<dbReference type="GO" id="GO:0004497">
    <property type="term" value="F:monooxygenase activity"/>
    <property type="evidence" value="ECO:0007669"/>
    <property type="project" value="UniProtKB-ARBA"/>
</dbReference>
<keyword evidence="4" id="KW-0411">Iron-sulfur</keyword>
<organism evidence="6 7">
    <name type="scientific">Shackletoniella antarctica</name>
    <dbReference type="NCBI Taxonomy" id="268115"/>
    <lineage>
        <taxon>Bacteria</taxon>
        <taxon>Bacillati</taxon>
        <taxon>Cyanobacteriota</taxon>
        <taxon>Cyanophyceae</taxon>
        <taxon>Oculatellales</taxon>
        <taxon>Oculatellaceae</taxon>
        <taxon>Shackletoniella</taxon>
    </lineage>
</organism>
<keyword evidence="1" id="KW-0001">2Fe-2S</keyword>
<dbReference type="PANTHER" id="PTHR21266:SF57">
    <property type="entry name" value="3-CHLOROBENZOATE-3,4-DIOXYGENASE"/>
    <property type="match status" value="1"/>
</dbReference>
<name>A0A2W4XML3_9CYAN</name>
<keyword evidence="3" id="KW-0408">Iron</keyword>
<reference evidence="7" key="1">
    <citation type="submission" date="2018-04" db="EMBL/GenBank/DDBJ databases">
        <authorList>
            <person name="Cornet L."/>
        </authorList>
    </citation>
    <scope>NUCLEOTIDE SEQUENCE [LARGE SCALE GENOMIC DNA]</scope>
</reference>
<protein>
    <submittedName>
        <fullName evidence="6">3-chlorobenzoate-3,4-dioxygenase</fullName>
    </submittedName>
</protein>
<evidence type="ECO:0000256" key="3">
    <source>
        <dbReference type="ARBA" id="ARBA00023004"/>
    </source>
</evidence>
<evidence type="ECO:0000256" key="1">
    <source>
        <dbReference type="ARBA" id="ARBA00022714"/>
    </source>
</evidence>
<proteinExistence type="predicted"/>
<evidence type="ECO:0000313" key="6">
    <source>
        <dbReference type="EMBL" id="PZO35775.1"/>
    </source>
</evidence>
<gene>
    <name evidence="6" type="ORF">DCF17_18200</name>
</gene>
<evidence type="ECO:0000259" key="5">
    <source>
        <dbReference type="PROSITE" id="PS51296"/>
    </source>
</evidence>
<dbReference type="Proteomes" id="UP000249081">
    <property type="component" value="Unassembled WGS sequence"/>
</dbReference>
<keyword evidence="2" id="KW-0479">Metal-binding</keyword>
<dbReference type="Pfam" id="PF00355">
    <property type="entry name" value="Rieske"/>
    <property type="match status" value="1"/>
</dbReference>
<dbReference type="SUPFAM" id="SSF55961">
    <property type="entry name" value="Bet v1-like"/>
    <property type="match status" value="1"/>
</dbReference>
<accession>A0A2W4XML3</accession>
<dbReference type="GO" id="GO:0046872">
    <property type="term" value="F:metal ion binding"/>
    <property type="evidence" value="ECO:0007669"/>
    <property type="project" value="UniProtKB-KW"/>
</dbReference>
<dbReference type="EMBL" id="QBMN01000159">
    <property type="protein sequence ID" value="PZO35775.1"/>
    <property type="molecule type" value="Genomic_DNA"/>
</dbReference>